<dbReference type="GO" id="GO:0007018">
    <property type="term" value="P:microtubule-based movement"/>
    <property type="evidence" value="ECO:0007669"/>
    <property type="project" value="InterPro"/>
</dbReference>
<evidence type="ECO:0000256" key="2">
    <source>
        <dbReference type="ARBA" id="ARBA00004430"/>
    </source>
</evidence>
<dbReference type="Gene3D" id="3.40.50.300">
    <property type="entry name" value="P-loop containing nucleotide triphosphate hydrolases"/>
    <property type="match status" value="3"/>
</dbReference>
<evidence type="ECO:0000256" key="13">
    <source>
        <dbReference type="ARBA" id="ARBA00023175"/>
    </source>
</evidence>
<evidence type="ECO:0000256" key="9">
    <source>
        <dbReference type="ARBA" id="ARBA00022846"/>
    </source>
</evidence>
<dbReference type="InterPro" id="IPR042228">
    <property type="entry name" value="Dynein_linker_3"/>
</dbReference>
<dbReference type="SMART" id="SM00382">
    <property type="entry name" value="AAA"/>
    <property type="match status" value="2"/>
</dbReference>
<dbReference type="SUPFAM" id="SSF52540">
    <property type="entry name" value="P-loop containing nucleoside triphosphate hydrolases"/>
    <property type="match status" value="4"/>
</dbReference>
<dbReference type="Gene3D" id="1.10.8.710">
    <property type="match status" value="1"/>
</dbReference>
<dbReference type="InterPro" id="IPR013602">
    <property type="entry name" value="Dynein_heavy_linker"/>
</dbReference>
<dbReference type="InterPro" id="IPR003593">
    <property type="entry name" value="AAA+_ATPase"/>
</dbReference>
<dbReference type="FunFam" id="1.20.920.30:FF:000005">
    <property type="entry name" value="Dynein, axonemal, heavy chain 2"/>
    <property type="match status" value="1"/>
</dbReference>
<dbReference type="GO" id="GO:0005874">
    <property type="term" value="C:microtubule"/>
    <property type="evidence" value="ECO:0007669"/>
    <property type="project" value="UniProtKB-KW"/>
</dbReference>
<organism evidence="17">
    <name type="scientific">Cuerna arida</name>
    <dbReference type="NCBI Taxonomy" id="1464854"/>
    <lineage>
        <taxon>Eukaryota</taxon>
        <taxon>Metazoa</taxon>
        <taxon>Ecdysozoa</taxon>
        <taxon>Arthropoda</taxon>
        <taxon>Hexapoda</taxon>
        <taxon>Insecta</taxon>
        <taxon>Pterygota</taxon>
        <taxon>Neoptera</taxon>
        <taxon>Paraneoptera</taxon>
        <taxon>Hemiptera</taxon>
        <taxon>Auchenorrhyncha</taxon>
        <taxon>Membracoidea</taxon>
        <taxon>Cicadellidae</taxon>
        <taxon>Cicadellinae</taxon>
        <taxon>Proconiini</taxon>
        <taxon>Cuerna</taxon>
    </lineage>
</organism>
<dbReference type="Pfam" id="PF12775">
    <property type="entry name" value="AAA_7"/>
    <property type="match status" value="1"/>
</dbReference>
<dbReference type="FunFam" id="1.20.58.1120:FF:000001">
    <property type="entry name" value="dynein heavy chain 2, axonemal"/>
    <property type="match status" value="1"/>
</dbReference>
<dbReference type="InterPro" id="IPR043157">
    <property type="entry name" value="Dynein_AAA1S"/>
</dbReference>
<dbReference type="GO" id="GO:0005930">
    <property type="term" value="C:axoneme"/>
    <property type="evidence" value="ECO:0007669"/>
    <property type="project" value="UniProtKB-SubCell"/>
</dbReference>
<comment type="subcellular location">
    <subcellularLocation>
        <location evidence="1">Cell projection</location>
        <location evidence="1">Cilium</location>
        <location evidence="1">Flagellum</location>
    </subcellularLocation>
    <subcellularLocation>
        <location evidence="2">Cytoplasm</location>
        <location evidence="2">Cytoskeleton</location>
        <location evidence="2">Cilium axoneme</location>
    </subcellularLocation>
</comment>
<dbReference type="FunFam" id="3.40.50.300:FF:002141">
    <property type="entry name" value="Dynein heavy chain"/>
    <property type="match status" value="1"/>
</dbReference>
<dbReference type="InterPro" id="IPR041589">
    <property type="entry name" value="DNAH3_AAA_lid_1"/>
</dbReference>
<reference evidence="17" key="1">
    <citation type="submission" date="2015-11" db="EMBL/GenBank/DDBJ databases">
        <title>De novo transcriptome assembly of four potential Pierce s Disease insect vectors from Arizona vineyards.</title>
        <authorList>
            <person name="Tassone E.E."/>
        </authorList>
    </citation>
    <scope>NUCLEOTIDE SEQUENCE</scope>
</reference>
<protein>
    <recommendedName>
        <fullName evidence="16">AAA+ ATPase domain-containing protein</fullName>
    </recommendedName>
</protein>
<dbReference type="GO" id="GO:0031514">
    <property type="term" value="C:motile cilium"/>
    <property type="evidence" value="ECO:0007669"/>
    <property type="project" value="UniProtKB-SubCell"/>
</dbReference>
<dbReference type="InterPro" id="IPR035699">
    <property type="entry name" value="AAA_6"/>
</dbReference>
<dbReference type="EMBL" id="GECZ01025168">
    <property type="protein sequence ID" value="JAS44601.1"/>
    <property type="molecule type" value="Transcribed_RNA"/>
</dbReference>
<evidence type="ECO:0000256" key="1">
    <source>
        <dbReference type="ARBA" id="ARBA00004230"/>
    </source>
</evidence>
<proteinExistence type="inferred from homology"/>
<evidence type="ECO:0000313" key="17">
    <source>
        <dbReference type="EMBL" id="JAS44601.1"/>
    </source>
</evidence>
<feature type="domain" description="AAA+ ATPase" evidence="16">
    <location>
        <begin position="1456"/>
        <end position="1595"/>
    </location>
</feature>
<keyword evidence="11" id="KW-0175">Coiled coil</keyword>
<dbReference type="FunFam" id="3.40.50.300:FF:000044">
    <property type="entry name" value="Dynein heavy chain 5, axonemal"/>
    <property type="match status" value="1"/>
</dbReference>
<dbReference type="GO" id="GO:0030286">
    <property type="term" value="C:dynein complex"/>
    <property type="evidence" value="ECO:0007669"/>
    <property type="project" value="UniProtKB-KW"/>
</dbReference>
<keyword evidence="15" id="KW-0966">Cell projection</keyword>
<dbReference type="Gene3D" id="1.20.920.30">
    <property type="match status" value="1"/>
</dbReference>
<keyword evidence="5" id="KW-0493">Microtubule</keyword>
<dbReference type="Gene3D" id="1.10.287.2620">
    <property type="match status" value="1"/>
</dbReference>
<keyword evidence="14" id="KW-0206">Cytoskeleton</keyword>
<dbReference type="Pfam" id="PF12774">
    <property type="entry name" value="AAA_6"/>
    <property type="match status" value="1"/>
</dbReference>
<evidence type="ECO:0000256" key="14">
    <source>
        <dbReference type="ARBA" id="ARBA00023212"/>
    </source>
</evidence>
<keyword evidence="13" id="KW-0505">Motor protein</keyword>
<keyword evidence="8" id="KW-0067">ATP-binding</keyword>
<evidence type="ECO:0000256" key="15">
    <source>
        <dbReference type="ARBA" id="ARBA00023273"/>
    </source>
</evidence>
<accession>A0A1B6F3E5</accession>
<dbReference type="InterPro" id="IPR024317">
    <property type="entry name" value="Dynein_heavy_chain_D4_dom"/>
</dbReference>
<keyword evidence="4" id="KW-0963">Cytoplasm</keyword>
<evidence type="ECO:0000256" key="6">
    <source>
        <dbReference type="ARBA" id="ARBA00022737"/>
    </source>
</evidence>
<evidence type="ECO:0000259" key="16">
    <source>
        <dbReference type="SMART" id="SM00382"/>
    </source>
</evidence>
<dbReference type="Pfam" id="PF17857">
    <property type="entry name" value="AAA_lid_1"/>
    <property type="match status" value="1"/>
</dbReference>
<keyword evidence="12" id="KW-0969">Cilium</keyword>
<dbReference type="Gene3D" id="3.20.180.20">
    <property type="entry name" value="Dynein heavy chain, N-terminal domain 2"/>
    <property type="match status" value="1"/>
</dbReference>
<keyword evidence="10" id="KW-0243">Dynein</keyword>
<keyword evidence="7" id="KW-0547">Nucleotide-binding</keyword>
<dbReference type="Pfam" id="PF12780">
    <property type="entry name" value="AAA_8"/>
    <property type="match status" value="1"/>
</dbReference>
<dbReference type="Gene3D" id="1.20.58.1120">
    <property type="match status" value="1"/>
</dbReference>
<feature type="domain" description="AAA+ ATPase" evidence="16">
    <location>
        <begin position="2100"/>
        <end position="2247"/>
    </location>
</feature>
<evidence type="ECO:0000256" key="12">
    <source>
        <dbReference type="ARBA" id="ARBA00023069"/>
    </source>
</evidence>
<dbReference type="Gene3D" id="1.20.920.20">
    <property type="match status" value="1"/>
</dbReference>
<dbReference type="Pfam" id="PF17852">
    <property type="entry name" value="Dynein_AAA_lid"/>
    <property type="match status" value="1"/>
</dbReference>
<sequence>MAENHSSVKGWTISHNVLDRYDTCEDSDHPHLKLCNLWKIKTKMCAPRNLKISDRRAFLSPSEQWMLFENVVIPKKAFMPKLHMDATKGMKRVVVEQKRREFVNIDIGKYLETNYSVSAMDMSLPTPLNVDPSSPHFLALELFDDEEFESRTEAEWLSLGEVDGVKHPVPARAFMQKRKKSSIRKSKKFNGSGSVLSSSLIDAKPRISLPEYVWMDVAVVEYNNSFKQYVVVSLSGENEEFEVPRIYLNFKAENPYIFAERVSKAVQDRYEAQNAIKYQLYVDCMPTAEGPHIDDKVVNRINIKTTQKKVKTDWIAIFNDLLLHEVKLLYIRTFCEMTFRKVLMKNPGHFPSVTPPKQAEAPVKSRVPVLGKADFQEVLKHQRWVTVYSIHNSVRAMQMVVVACLDIQRSRFYNTVYSKNISLEEFERVQTLQTNNLMKVLQGPWLEDIHHKIRMSFDQVGKGWFNIYERNWQIYDISKLSRFMLLIKFRMQGALRQLVVTSVRAFVTLIETPCLCTVGVKPDFTWGTDLIETQFKPASVPIFILKLNVNEKGAYFSTDPFMFEKTLEKILDYGIVMSHKIPQVEPMLMEKLKYAEDLFLSSIGLQEAEICTLKERMLKAIRSAVVPLVAYCREYDRHVQLYTLDVDQFIEKYKEENHPVHEVKDEVALHMRMKANLIATIPAVIVIGPFIVHVDALRQFLCNKRQEIATKLLDAFAAKMKVLLEGVMDEYKAVYRKLCEKPGTIELLMEMREWMETIPLTVRGLDDTVRRYLLEYDILDQFWYALEQEEFEAKWEALGWPQRLTLKVEEVNNTLDEETDIFQKLQVDDEFMLQDRLELISVTIANLAAQSDFSKVHEIAVDVRRAWKLIKETQEFGQLLNSRQKLFGMTVTPFDQIRKLSNEFEPYKNLWTTASDWLKSYTAYMDNPLVNLDGEAMERFVAESYKIISKCFRTFAEMPIVQEIARHVKEDIEKFKPYIPMILAVRNPGMRQRHWDDLHEKTGVKIQMTPVLSFSRCLALGLEEHAEVAVKLSEEAAKEYVIEQALDKMEAEWDIVNMEVSPYKNTGTYIMKVTDEIVQMLDDHIVATQQLSFSPFKGAFENRLADWENKLRLTQQVLEEWAECQKTWMYLEPIFKSEDIKSQLPLESKKFNTMERAWRRTMKVAFENPKLITICPDKRLLDLLKDNNKLLYMVYKGLSEYLEMKRSVFPRLYFLSDDELLEILSQGRNPLAVQPHLRKCFENIARLKFEEDLRITKMISGEGESVDLIPDMYPKGSVEVWLLQVESVMRNTVRMTLQAALGEIENKERTRWVQEWPGQVVIAGCQTYWSAHVEMGIRNKTLPEYYGEMLYQLDGLRGLVKGTLTRVQREVICALIVIEVHARDVLHNLLMLKVENVNEFDWISQLRYYWIDENMKIRAVNAEFSYGYEYLGNSPRLVITPLTDRCYLTLTGALHLKFGGAPAGPAGTGKTETTKDLAKAFAIQCVVFNCSDQLDFMAMGKFFKGLASSGAWACFDEFNRIDIEVLSVVAQQITTIQKAQQARSERFMFEGVEIALKASCAVFITMNPGYAGRTELPDNLKALFRPVAMMVPNYTLIAEISLFSFGFSDAKELAGKITTTFKLSSEQLSSQDHYDFGMRAVKTVIAVAGNLKRENPTMDEKQIVLRALRDVNVPKFLRNDLKLFNGIVSDLFPRMVEQAVDYGELEKSIRAVIIRFGLEDVDDYVKKVIQLYETTVVRHGLMLVGPTGSGKTKCYEILKDALTALKGQPSPSGAPFEEVHTCVLNPKSITMGQLYGEFDLLTHEWTDGILPSLVRVGVACTVQDKFWYVFDGPVDAVWIENMNTVLDDNKKLCLTSGEIIKLTENQTMMFEVADLAVASPATVSRCGMVYLEPSVLGLQPFINCWLQTIPQTAKPLEPIYRELFETYLLPSLTFLRSHAREVVPSVDSALVQSCLRLLDCFMHPLTCPGGKPLPSAPFLSLLPDLVKPWVVFSVVWSVGATCDHASRELFSKWLIQTMVDDETMKPYFPEGYLVYDFRLHDGGFTVPTETGEPAQPRWIHWMYGLEAYVITADMKYSDIEVPTIDNIRNSQLLGTLLVNENNVLCVGPTGTGKTVTIMSKLSRNMPKQFISDFINFSARTSANQTQDLIDSKLDRRRKGVFGPPLLKRLVLFIDDLNMPALETYGAQPPIELIRQWMDFKGWYDRRSIGEFRTIIDINFVTAMGPPGGGRNPVTARLLRHFHYLAFPEMQDDSKRSIFGAILKFWMDQTPGQRELMEPTLSATLRVYTTILQELLPTPAKTHYTFNLRDLSKVFQGVLMFNPAEIQSAEDIVLLWCHENCRVFQDRLVNDKDRLWFGSLLRTSTNLEFRGLLRTDVFGSSRKSSSTEDEELLYGDFMNKGADVKLYQRIVDMEKLFNTLHEYLQDYNDQSTAPMRLVLFKDAIAHVCHISRIIRQPQGNALLLGVGGSGRQSLTRLATFMAESTCFQIELSKSYGNFEWKEDIKGVMLRAGLYSKETVFLFSDTQIKMESFLEDLNNILNSGDVPNIYQPEDLDKIFQSMKGAVTEQGLAATKANLMSVYLKAVRSNLHCVLTMSPIGEIFRARLRQFPALVNCCTIDWFTAWPDSALQSVAERFLDDLPELEISKVLEQGIVTTFQYMHQSVVTASEHYLQELSRHNYVTPTSYLELLQSFAAMLTKRKAEMLQSILRLQTGLDKLFSTAEMVKVMQKELEEMKPQLESAQVAAQEMLVEIEGDREVAEKTRQEVEVQEADAAQMA</sequence>
<dbReference type="InterPro" id="IPR042222">
    <property type="entry name" value="Dynein_2_N"/>
</dbReference>
<evidence type="ECO:0000256" key="4">
    <source>
        <dbReference type="ARBA" id="ARBA00022490"/>
    </source>
</evidence>
<dbReference type="Pfam" id="PF08393">
    <property type="entry name" value="DHC_N2"/>
    <property type="match status" value="1"/>
</dbReference>
<dbReference type="GO" id="GO:0051959">
    <property type="term" value="F:dynein light intermediate chain binding"/>
    <property type="evidence" value="ECO:0007669"/>
    <property type="project" value="InterPro"/>
</dbReference>
<dbReference type="GO" id="GO:0045505">
    <property type="term" value="F:dynein intermediate chain binding"/>
    <property type="evidence" value="ECO:0007669"/>
    <property type="project" value="InterPro"/>
</dbReference>
<dbReference type="FunFam" id="1.10.8.710:FF:000004">
    <property type="entry name" value="Dynein axonemal heavy chain 6"/>
    <property type="match status" value="1"/>
</dbReference>
<dbReference type="PANTHER" id="PTHR22878:SF73">
    <property type="entry name" value="DYNEIN AXONEMAL HEAVY CHAIN 1"/>
    <property type="match status" value="1"/>
</dbReference>
<evidence type="ECO:0000256" key="8">
    <source>
        <dbReference type="ARBA" id="ARBA00022840"/>
    </source>
</evidence>
<dbReference type="Gene3D" id="1.20.140.100">
    <property type="entry name" value="Dynein heavy chain, N-terminal domain 2"/>
    <property type="match status" value="1"/>
</dbReference>
<comment type="similarity">
    <text evidence="3">Belongs to the dynein heavy chain family.</text>
</comment>
<dbReference type="InterPro" id="IPR027417">
    <property type="entry name" value="P-loop_NTPase"/>
</dbReference>
<keyword evidence="6" id="KW-0677">Repeat</keyword>
<evidence type="ECO:0000256" key="10">
    <source>
        <dbReference type="ARBA" id="ARBA00023017"/>
    </source>
</evidence>
<gene>
    <name evidence="17" type="ORF">g.12334</name>
</gene>
<evidence type="ECO:0000256" key="3">
    <source>
        <dbReference type="ARBA" id="ARBA00008887"/>
    </source>
</evidence>
<keyword evidence="9" id="KW-0282">Flagellum</keyword>
<name>A0A1B6F3E5_9HEMI</name>
<evidence type="ECO:0000256" key="7">
    <source>
        <dbReference type="ARBA" id="ARBA00022741"/>
    </source>
</evidence>
<feature type="non-terminal residue" evidence="17">
    <location>
        <position position="2777"/>
    </location>
</feature>
<dbReference type="FunFam" id="1.20.140.100:FF:000004">
    <property type="entry name" value="Dynein axonemal heavy chain 6"/>
    <property type="match status" value="1"/>
</dbReference>
<dbReference type="FunFam" id="1.10.287.2620:FF:000002">
    <property type="entry name" value="Dynein heavy chain 2, axonemal"/>
    <property type="match status" value="1"/>
</dbReference>
<dbReference type="FunFam" id="3.20.180.20:FF:000003">
    <property type="entry name" value="Dynein heavy chain 12, axonemal"/>
    <property type="match status" value="1"/>
</dbReference>
<dbReference type="GO" id="GO:0005524">
    <property type="term" value="F:ATP binding"/>
    <property type="evidence" value="ECO:0007669"/>
    <property type="project" value="UniProtKB-KW"/>
</dbReference>
<evidence type="ECO:0000256" key="5">
    <source>
        <dbReference type="ARBA" id="ARBA00022701"/>
    </source>
</evidence>
<dbReference type="FunFam" id="3.40.50.300:FF:001328">
    <property type="entry name" value="Dynein heavy chain 6, axonemal"/>
    <property type="match status" value="1"/>
</dbReference>
<dbReference type="InterPro" id="IPR026983">
    <property type="entry name" value="DHC"/>
</dbReference>
<dbReference type="InterPro" id="IPR041466">
    <property type="entry name" value="Dynein_AAA5_ext"/>
</dbReference>
<dbReference type="PANTHER" id="PTHR22878">
    <property type="entry name" value="DYNEIN HEAVY CHAIN 6, AXONEMAL-LIKE-RELATED"/>
    <property type="match status" value="1"/>
</dbReference>
<evidence type="ECO:0000256" key="11">
    <source>
        <dbReference type="ARBA" id="ARBA00023054"/>
    </source>
</evidence>